<keyword evidence="2" id="KW-1185">Reference proteome</keyword>
<name>A0A8W8NG60_MAGGI</name>
<evidence type="ECO:0000313" key="1">
    <source>
        <dbReference type="EnsemblMetazoa" id="G6813.2:cds"/>
    </source>
</evidence>
<dbReference type="Proteomes" id="UP000005408">
    <property type="component" value="Unassembled WGS sequence"/>
</dbReference>
<protein>
    <submittedName>
        <fullName evidence="1">Uncharacterized protein</fullName>
    </submittedName>
</protein>
<reference evidence="1" key="1">
    <citation type="submission" date="2022-08" db="UniProtKB">
        <authorList>
            <consortium name="EnsemblMetazoa"/>
        </authorList>
    </citation>
    <scope>IDENTIFICATION</scope>
    <source>
        <strain evidence="1">05x7-T-G4-1.051#20</strain>
    </source>
</reference>
<dbReference type="EnsemblMetazoa" id="G6813.2">
    <property type="protein sequence ID" value="G6813.2:cds"/>
    <property type="gene ID" value="G6813"/>
</dbReference>
<sequence>MYMASDFCDCVSRNRDGASFPAIFHNRKIALYPISRYKHRCCGFIQPSFTLRQFCDWENRLLASQHALGKDEEWCRDVLLRGGGCNEFIDHCWGCCVLSGGKDSFIPLELVSMRAWRLQCFVNVKEPGLELSVVCVLGNSSGAFYRPFPVTPNFKMTNTKPPTHLNGGSSTEYSFMRAASNVNTPDEKLYLSPVESMEHTEDREEEACGWLGCRPSPLQRFRHPRWVLVFLCWAGAIQQGRSVTMQKGNKSVADDYEGILMKLCPNIEICFICDKEEQTSSIDWTSGITQWSAFQF</sequence>
<proteinExistence type="predicted"/>
<organism evidence="1 2">
    <name type="scientific">Magallana gigas</name>
    <name type="common">Pacific oyster</name>
    <name type="synonym">Crassostrea gigas</name>
    <dbReference type="NCBI Taxonomy" id="29159"/>
    <lineage>
        <taxon>Eukaryota</taxon>
        <taxon>Metazoa</taxon>
        <taxon>Spiralia</taxon>
        <taxon>Lophotrochozoa</taxon>
        <taxon>Mollusca</taxon>
        <taxon>Bivalvia</taxon>
        <taxon>Autobranchia</taxon>
        <taxon>Pteriomorphia</taxon>
        <taxon>Ostreida</taxon>
        <taxon>Ostreoidea</taxon>
        <taxon>Ostreidae</taxon>
        <taxon>Magallana</taxon>
    </lineage>
</organism>
<dbReference type="AlphaFoldDB" id="A0A8W8NG60"/>
<accession>A0A8W8NG60</accession>
<evidence type="ECO:0000313" key="2">
    <source>
        <dbReference type="Proteomes" id="UP000005408"/>
    </source>
</evidence>